<keyword evidence="3" id="KW-1185">Reference proteome</keyword>
<name>A0A1D1VGC6_RAMVA</name>
<comment type="caution">
    <text evidence="2">The sequence shown here is derived from an EMBL/GenBank/DDBJ whole genome shotgun (WGS) entry which is preliminary data.</text>
</comment>
<feature type="transmembrane region" description="Helical" evidence="1">
    <location>
        <begin position="6"/>
        <end position="24"/>
    </location>
</feature>
<evidence type="ECO:0000313" key="2">
    <source>
        <dbReference type="EMBL" id="GAU98817.1"/>
    </source>
</evidence>
<dbReference type="AlphaFoldDB" id="A0A1D1VGC6"/>
<dbReference type="Proteomes" id="UP000186922">
    <property type="component" value="Unassembled WGS sequence"/>
</dbReference>
<proteinExistence type="predicted"/>
<keyword evidence="1" id="KW-1133">Transmembrane helix</keyword>
<accession>A0A1D1VGC6</accession>
<evidence type="ECO:0000313" key="3">
    <source>
        <dbReference type="Proteomes" id="UP000186922"/>
    </source>
</evidence>
<gene>
    <name evidence="2" type="primary">RvY_09910-1</name>
    <name evidence="2" type="synonym">RvY_09910.1</name>
    <name evidence="2" type="ORF">RvY_09910</name>
</gene>
<protein>
    <submittedName>
        <fullName evidence="2">Uncharacterized protein</fullName>
    </submittedName>
</protein>
<evidence type="ECO:0000256" key="1">
    <source>
        <dbReference type="SAM" id="Phobius"/>
    </source>
</evidence>
<organism evidence="2 3">
    <name type="scientific">Ramazzottius varieornatus</name>
    <name type="common">Water bear</name>
    <name type="synonym">Tardigrade</name>
    <dbReference type="NCBI Taxonomy" id="947166"/>
    <lineage>
        <taxon>Eukaryota</taxon>
        <taxon>Metazoa</taxon>
        <taxon>Ecdysozoa</taxon>
        <taxon>Tardigrada</taxon>
        <taxon>Eutardigrada</taxon>
        <taxon>Parachela</taxon>
        <taxon>Hypsibioidea</taxon>
        <taxon>Ramazzottiidae</taxon>
        <taxon>Ramazzottius</taxon>
    </lineage>
</organism>
<keyword evidence="1" id="KW-0812">Transmembrane</keyword>
<keyword evidence="1" id="KW-0472">Membrane</keyword>
<dbReference type="EMBL" id="BDGG01000005">
    <property type="protein sequence ID" value="GAU98817.1"/>
    <property type="molecule type" value="Genomic_DNA"/>
</dbReference>
<reference evidence="2 3" key="1">
    <citation type="journal article" date="2016" name="Nat. Commun.">
        <title>Extremotolerant tardigrade genome and improved radiotolerance of human cultured cells by tardigrade-unique protein.</title>
        <authorList>
            <person name="Hashimoto T."/>
            <person name="Horikawa D.D."/>
            <person name="Saito Y."/>
            <person name="Kuwahara H."/>
            <person name="Kozuka-Hata H."/>
            <person name="Shin-I T."/>
            <person name="Minakuchi Y."/>
            <person name="Ohishi K."/>
            <person name="Motoyama A."/>
            <person name="Aizu T."/>
            <person name="Enomoto A."/>
            <person name="Kondo K."/>
            <person name="Tanaka S."/>
            <person name="Hara Y."/>
            <person name="Koshikawa S."/>
            <person name="Sagara H."/>
            <person name="Miura T."/>
            <person name="Yokobori S."/>
            <person name="Miyagawa K."/>
            <person name="Suzuki Y."/>
            <person name="Kubo T."/>
            <person name="Oyama M."/>
            <person name="Kohara Y."/>
            <person name="Fujiyama A."/>
            <person name="Arakawa K."/>
            <person name="Katayama T."/>
            <person name="Toyoda A."/>
            <person name="Kunieda T."/>
        </authorList>
    </citation>
    <scope>NUCLEOTIDE SEQUENCE [LARGE SCALE GENOMIC DNA]</scope>
    <source>
        <strain evidence="2 3">YOKOZUNA-1</strain>
    </source>
</reference>
<sequence length="106" mass="11822">MIVFGILACLLFIGAIVVLIKSWRKKKRRQKVARKVAFRENPTGPPLSVPVRMEKVALALKMGDVTTPEKTPEVTPRPTRTTVKFASQTSVRFDEDASQVADQQEA</sequence>